<dbReference type="InterPro" id="IPR014745">
    <property type="entry name" value="MHC_II_a/b_N"/>
</dbReference>
<comment type="similarity">
    <text evidence="2">Belongs to the MHC class II family.</text>
</comment>
<dbReference type="GO" id="GO:0002250">
    <property type="term" value="P:adaptive immune response"/>
    <property type="evidence" value="ECO:0007669"/>
    <property type="project" value="UniProtKB-KW"/>
</dbReference>
<organism evidence="16 17">
    <name type="scientific">Anabas testudineus</name>
    <name type="common">Climbing perch</name>
    <name type="synonym">Anthias testudineus</name>
    <dbReference type="NCBI Taxonomy" id="64144"/>
    <lineage>
        <taxon>Eukaryota</taxon>
        <taxon>Metazoa</taxon>
        <taxon>Chordata</taxon>
        <taxon>Craniata</taxon>
        <taxon>Vertebrata</taxon>
        <taxon>Euteleostomi</taxon>
        <taxon>Actinopterygii</taxon>
        <taxon>Neopterygii</taxon>
        <taxon>Teleostei</taxon>
        <taxon>Neoteleostei</taxon>
        <taxon>Acanthomorphata</taxon>
        <taxon>Anabantaria</taxon>
        <taxon>Anabantiformes</taxon>
        <taxon>Anabantoidei</taxon>
        <taxon>Anabantidae</taxon>
        <taxon>Anabas</taxon>
    </lineage>
</organism>
<reference evidence="16" key="3">
    <citation type="submission" date="2025-09" db="UniProtKB">
        <authorList>
            <consortium name="Ensembl"/>
        </authorList>
    </citation>
    <scope>IDENTIFICATION</scope>
</reference>
<dbReference type="STRING" id="64144.ENSATEP00000007927"/>
<dbReference type="InterPro" id="IPR003006">
    <property type="entry name" value="Ig/MHC_CS"/>
</dbReference>
<dbReference type="InterPro" id="IPR001003">
    <property type="entry name" value="MHC_II_a_N"/>
</dbReference>
<dbReference type="GO" id="GO:0042613">
    <property type="term" value="C:MHC class II protein complex"/>
    <property type="evidence" value="ECO:0007669"/>
    <property type="project" value="UniProtKB-KW"/>
</dbReference>
<dbReference type="SMART" id="SM00407">
    <property type="entry name" value="IGc1"/>
    <property type="match status" value="1"/>
</dbReference>
<dbReference type="PANTHER" id="PTHR19944:SF86">
    <property type="entry name" value="HLA CLASS II HISTOCOMPATIBILITY ANTIGEN, DR ALPHA CHAIN"/>
    <property type="match status" value="1"/>
</dbReference>
<dbReference type="InterPro" id="IPR007110">
    <property type="entry name" value="Ig-like_dom"/>
</dbReference>
<keyword evidence="11" id="KW-0491">MHC II</keyword>
<evidence type="ECO:0000256" key="1">
    <source>
        <dbReference type="ARBA" id="ARBA00004479"/>
    </source>
</evidence>
<keyword evidence="9" id="KW-1015">Disulfide bond</keyword>
<evidence type="ECO:0000256" key="10">
    <source>
        <dbReference type="ARBA" id="ARBA00023180"/>
    </source>
</evidence>
<dbReference type="Ensembl" id="ENSATET00000008054.3">
    <property type="protein sequence ID" value="ENSATEP00000007927.1"/>
    <property type="gene ID" value="ENSATEG00000005566.3"/>
</dbReference>
<dbReference type="GO" id="GO:0002504">
    <property type="term" value="P:antigen processing and presentation of peptide or polysaccharide antigen via MHC class II"/>
    <property type="evidence" value="ECO:0007669"/>
    <property type="project" value="UniProtKB-KW"/>
</dbReference>
<reference evidence="16" key="2">
    <citation type="submission" date="2025-08" db="UniProtKB">
        <authorList>
            <consortium name="Ensembl"/>
        </authorList>
    </citation>
    <scope>IDENTIFICATION</scope>
</reference>
<evidence type="ECO:0000259" key="15">
    <source>
        <dbReference type="PROSITE" id="PS50835"/>
    </source>
</evidence>
<dbReference type="InterPro" id="IPR013783">
    <property type="entry name" value="Ig-like_fold"/>
</dbReference>
<feature type="chain" id="PRO_5018779798" description="Ig-like domain-containing protein" evidence="14">
    <location>
        <begin position="23"/>
        <end position="247"/>
    </location>
</feature>
<dbReference type="InterPro" id="IPR036179">
    <property type="entry name" value="Ig-like_dom_sf"/>
</dbReference>
<feature type="transmembrane region" description="Helical" evidence="13">
    <location>
        <begin position="215"/>
        <end position="238"/>
    </location>
</feature>
<protein>
    <recommendedName>
        <fullName evidence="15">Ig-like domain-containing protein</fullName>
    </recommendedName>
</protein>
<dbReference type="PROSITE" id="PS50835">
    <property type="entry name" value="IG_LIKE"/>
    <property type="match status" value="1"/>
</dbReference>
<feature type="signal peptide" evidence="14">
    <location>
        <begin position="1"/>
        <end position="22"/>
    </location>
</feature>
<feature type="domain" description="Ig-like" evidence="15">
    <location>
        <begin position="109"/>
        <end position="198"/>
    </location>
</feature>
<evidence type="ECO:0000256" key="2">
    <source>
        <dbReference type="ARBA" id="ARBA00007394"/>
    </source>
</evidence>
<dbReference type="Proteomes" id="UP000265040">
    <property type="component" value="Chromosome 18"/>
</dbReference>
<evidence type="ECO:0000256" key="7">
    <source>
        <dbReference type="ARBA" id="ARBA00023130"/>
    </source>
</evidence>
<dbReference type="FunCoup" id="A0A3Q1HGU6">
    <property type="interactions" value="1493"/>
</dbReference>
<evidence type="ECO:0000256" key="11">
    <source>
        <dbReference type="ARBA" id="ARBA00023182"/>
    </source>
</evidence>
<keyword evidence="6 13" id="KW-1133">Transmembrane helix</keyword>
<keyword evidence="4 14" id="KW-0732">Signal</keyword>
<keyword evidence="8 13" id="KW-0472">Membrane</keyword>
<comment type="subcellular location">
    <subcellularLocation>
        <location evidence="1">Membrane</location>
        <topology evidence="1">Single-pass type I membrane protein</topology>
    </subcellularLocation>
</comment>
<dbReference type="Pfam" id="PF00993">
    <property type="entry name" value="MHC_II_alpha"/>
    <property type="match status" value="1"/>
</dbReference>
<dbReference type="GeneID" id="113168478"/>
<dbReference type="SMART" id="SM00920">
    <property type="entry name" value="MHC_II_alpha"/>
    <property type="match status" value="1"/>
</dbReference>
<dbReference type="SUPFAM" id="SSF54452">
    <property type="entry name" value="MHC antigen-recognition domain"/>
    <property type="match status" value="1"/>
</dbReference>
<evidence type="ECO:0000256" key="8">
    <source>
        <dbReference type="ARBA" id="ARBA00023136"/>
    </source>
</evidence>
<dbReference type="OrthoDB" id="8925804at2759"/>
<name>A0A3Q1HGU6_ANATE</name>
<evidence type="ECO:0000313" key="16">
    <source>
        <dbReference type="Ensembl" id="ENSATEP00000007927.1"/>
    </source>
</evidence>
<dbReference type="Gene3D" id="3.10.320.10">
    <property type="entry name" value="Class II Histocompatibility Antigen, M Beta Chain, Chain B, domain 1"/>
    <property type="match status" value="1"/>
</dbReference>
<evidence type="ECO:0000256" key="6">
    <source>
        <dbReference type="ARBA" id="ARBA00022989"/>
    </source>
</evidence>
<evidence type="ECO:0000256" key="12">
    <source>
        <dbReference type="ARBA" id="ARBA00023319"/>
    </source>
</evidence>
<dbReference type="InterPro" id="IPR003597">
    <property type="entry name" value="Ig_C1-set"/>
</dbReference>
<dbReference type="Gene3D" id="2.60.40.10">
    <property type="entry name" value="Immunoglobulins"/>
    <property type="match status" value="1"/>
</dbReference>
<evidence type="ECO:0000313" key="17">
    <source>
        <dbReference type="Proteomes" id="UP000265040"/>
    </source>
</evidence>
<dbReference type="OMA" id="IWHADIA"/>
<dbReference type="PANTHER" id="PTHR19944">
    <property type="entry name" value="MHC CLASS II-RELATED"/>
    <property type="match status" value="1"/>
</dbReference>
<reference evidence="16" key="1">
    <citation type="submission" date="2021-04" db="EMBL/GenBank/DDBJ databases">
        <authorList>
            <consortium name="Wellcome Sanger Institute Data Sharing"/>
        </authorList>
    </citation>
    <scope>NUCLEOTIDE SEQUENCE [LARGE SCALE GENOMIC DNA]</scope>
</reference>
<evidence type="ECO:0000256" key="14">
    <source>
        <dbReference type="SAM" id="SignalP"/>
    </source>
</evidence>
<dbReference type="InterPro" id="IPR011162">
    <property type="entry name" value="MHC_I/II-like_Ag-recog"/>
</dbReference>
<proteinExistence type="inferred from homology"/>
<evidence type="ECO:0000256" key="4">
    <source>
        <dbReference type="ARBA" id="ARBA00022729"/>
    </source>
</evidence>
<dbReference type="RefSeq" id="XP_026225284.1">
    <property type="nucleotide sequence ID" value="XM_026369499.2"/>
</dbReference>
<dbReference type="PROSITE" id="PS00290">
    <property type="entry name" value="IG_MHC"/>
    <property type="match status" value="1"/>
</dbReference>
<keyword evidence="5" id="KW-0391">Immunity</keyword>
<keyword evidence="10" id="KW-0325">Glycoprotein</keyword>
<evidence type="ECO:0000256" key="5">
    <source>
        <dbReference type="ARBA" id="ARBA00022859"/>
    </source>
</evidence>
<dbReference type="InParanoid" id="A0A3Q1HGU6"/>
<keyword evidence="12" id="KW-0393">Immunoglobulin domain</keyword>
<evidence type="ECO:0000256" key="13">
    <source>
        <dbReference type="SAM" id="Phobius"/>
    </source>
</evidence>
<dbReference type="SUPFAM" id="SSF48726">
    <property type="entry name" value="Immunoglobulin"/>
    <property type="match status" value="1"/>
</dbReference>
<keyword evidence="7" id="KW-1064">Adaptive immunity</keyword>
<accession>A0A3Q1HGU6</accession>
<keyword evidence="17" id="KW-1185">Reference proteome</keyword>
<evidence type="ECO:0000256" key="9">
    <source>
        <dbReference type="ARBA" id="ARBA00023157"/>
    </source>
</evidence>
<evidence type="ECO:0000256" key="3">
    <source>
        <dbReference type="ARBA" id="ARBA00022692"/>
    </source>
</evidence>
<dbReference type="AlphaFoldDB" id="A0A3Q1HGU6"/>
<keyword evidence="3 13" id="KW-0812">Transmembrane</keyword>
<sequence length="247" mass="27745">MMKEMKLSESVLVLSCVLCVSADVFHENLYISGCSDTEGEALYSLDGDELWYADFIHKRGVEPQPTFIDHISYKEGTYEAAVADQQICKANLNQLRRICRDVPLELDPPDKVMIYTRDHLDHGANNTLICYVTGFYPAPVKIYWTRNVENVTHGASTSVPHLNKDGFFSQTSRLQFVPHRGDIYGCTVEHPALDQPLTRFWDVQVKPLAPGRGPVVFWGLCLTAALLAVMTGTFFLILQLIGLNKCC</sequence>
<dbReference type="InterPro" id="IPR050160">
    <property type="entry name" value="MHC/Immunoglobulin"/>
</dbReference>
<dbReference type="Pfam" id="PF07654">
    <property type="entry name" value="C1-set"/>
    <property type="match status" value="1"/>
</dbReference>
<dbReference type="GeneTree" id="ENSGT00940000161847"/>